<sequence>MRGFRLWLASAIAVTALVIGGHALHAWYAKRNAVWLPSPAGAYLTARYAEVNGDIEKAAVYYAAALAADPDNTLLLRRTFTFAAIDGDLASAAVYARRLEALEPLPSLAQLLLVTDAVRDGHLRQAERRLGHMARQGINAFIVPIALAWVRYGEGDPEGAFATLEMMDTNGSFKALGQLHRALIEEAMGDREGAQRSYDRFLALADQPLQLRGLQLAAGFLAHNGQKTRALDLARAYAERFPDSLLLDNALRDIDGPRATPASNAREGLAELFYGAASFLAYDDYQGASLFNRMALYLRPDFPLSELLMGQLLLDQGRFEQADDFFRKVRRSEKSLALLAGLEEVKSLRERQRVDDAVTALRKIISRYPGRVLPRLELADTLRVEGRFEESAKAYTDAIGLIRRPSERHWVIYFGRGVCLERTGHWEAAEADFVHALELKPDQPLVLNYLGYSWVDRGVRLREARTLIERAVALRPKDGAIIDSLGWAHFRLGEYDQAVKVLEWAVREQPNDPTINDHLGDAYWMVGRTREAVFQWNRALALSADDDLSRTLRAKIAWGLTPSGEPASEPARDPGQEQGNEPVPPAERNTLNGHTEP</sequence>
<evidence type="ECO:0000256" key="2">
    <source>
        <dbReference type="SAM" id="MobiDB-lite"/>
    </source>
</evidence>
<dbReference type="InterPro" id="IPR011990">
    <property type="entry name" value="TPR-like_helical_dom_sf"/>
</dbReference>
<keyword evidence="1" id="KW-0802">TPR repeat</keyword>
<feature type="repeat" description="TPR" evidence="1">
    <location>
        <begin position="410"/>
        <end position="443"/>
    </location>
</feature>
<protein>
    <submittedName>
        <fullName evidence="3">Tetratricopeptide repeat protein</fullName>
    </submittedName>
</protein>
<feature type="region of interest" description="Disordered" evidence="2">
    <location>
        <begin position="559"/>
        <end position="597"/>
    </location>
</feature>
<dbReference type="Gene3D" id="1.25.40.10">
    <property type="entry name" value="Tetratricopeptide repeat domain"/>
    <property type="match status" value="2"/>
</dbReference>
<name>A0A8J6YL18_9PROT</name>
<dbReference type="PANTHER" id="PTHR12558">
    <property type="entry name" value="CELL DIVISION CYCLE 16,23,27"/>
    <property type="match status" value="1"/>
</dbReference>
<dbReference type="SUPFAM" id="SSF48452">
    <property type="entry name" value="TPR-like"/>
    <property type="match status" value="3"/>
</dbReference>
<organism evidence="3 4">
    <name type="scientific">Phaeovibrio sulfidiphilus</name>
    <dbReference type="NCBI Taxonomy" id="1220600"/>
    <lineage>
        <taxon>Bacteria</taxon>
        <taxon>Pseudomonadati</taxon>
        <taxon>Pseudomonadota</taxon>
        <taxon>Alphaproteobacteria</taxon>
        <taxon>Rhodospirillales</taxon>
        <taxon>Rhodospirillaceae</taxon>
        <taxon>Phaeovibrio</taxon>
    </lineage>
</organism>
<gene>
    <name evidence="3" type="ORF">IHV25_03030</name>
</gene>
<evidence type="ECO:0000313" key="4">
    <source>
        <dbReference type="Proteomes" id="UP000631034"/>
    </source>
</evidence>
<evidence type="ECO:0000313" key="3">
    <source>
        <dbReference type="EMBL" id="MBE1236625.1"/>
    </source>
</evidence>
<comment type="caution">
    <text evidence="3">The sequence shown here is derived from an EMBL/GenBank/DDBJ whole genome shotgun (WGS) entry which is preliminary data.</text>
</comment>
<dbReference type="Proteomes" id="UP000631034">
    <property type="component" value="Unassembled WGS sequence"/>
</dbReference>
<evidence type="ECO:0000256" key="1">
    <source>
        <dbReference type="PROSITE-ProRule" id="PRU00339"/>
    </source>
</evidence>
<dbReference type="InterPro" id="IPR019734">
    <property type="entry name" value="TPR_rpt"/>
</dbReference>
<reference evidence="3" key="1">
    <citation type="submission" date="2020-10" db="EMBL/GenBank/DDBJ databases">
        <title>Genome sequence of the unusual species of purple photosynthetic bacteria, Phaeovibrio sulfidiphilus DSM 23193, type strain.</title>
        <authorList>
            <person name="Kyndt J.A."/>
            <person name="Meyer T.E."/>
        </authorList>
    </citation>
    <scope>NUCLEOTIDE SEQUENCE</scope>
    <source>
        <strain evidence="3">DSM 23193</strain>
    </source>
</reference>
<feature type="repeat" description="TPR" evidence="1">
    <location>
        <begin position="479"/>
        <end position="512"/>
    </location>
</feature>
<dbReference type="PROSITE" id="PS50005">
    <property type="entry name" value="TPR"/>
    <property type="match status" value="2"/>
</dbReference>
<dbReference type="AlphaFoldDB" id="A0A8J6YL18"/>
<accession>A0A8J6YL18</accession>
<dbReference type="EMBL" id="JACZHT010000001">
    <property type="protein sequence ID" value="MBE1236625.1"/>
    <property type="molecule type" value="Genomic_DNA"/>
</dbReference>
<dbReference type="Pfam" id="PF13432">
    <property type="entry name" value="TPR_16"/>
    <property type="match status" value="2"/>
</dbReference>
<dbReference type="RefSeq" id="WP_192533512.1">
    <property type="nucleotide sequence ID" value="NZ_JACZHT010000001.1"/>
</dbReference>
<dbReference type="PANTHER" id="PTHR12558:SF13">
    <property type="entry name" value="CELL DIVISION CYCLE PROTEIN 27 HOMOLOG"/>
    <property type="match status" value="1"/>
</dbReference>
<dbReference type="SMART" id="SM00028">
    <property type="entry name" value="TPR"/>
    <property type="match status" value="8"/>
</dbReference>
<keyword evidence="4" id="KW-1185">Reference proteome</keyword>
<proteinExistence type="predicted"/>